<dbReference type="HOGENOM" id="CLU_2853666_0_0_1"/>
<sequence length="65" mass="6605">MAPPPLLPSPPALLHAGIPQPRLSCLSATFLAAPPPPPPARRPLALSAANEVASWLGCLMGFCGP</sequence>
<proteinExistence type="predicted"/>
<dbReference type="AlphaFoldDB" id="A0A0E0IIZ8"/>
<evidence type="ECO:0000313" key="2">
    <source>
        <dbReference type="Proteomes" id="UP000006591"/>
    </source>
</evidence>
<name>A0A0E0IIZ8_ORYNI</name>
<reference evidence="1" key="2">
    <citation type="submission" date="2018-04" db="EMBL/GenBank/DDBJ databases">
        <title>OnivRS2 (Oryza nivara Reference Sequence Version 2).</title>
        <authorList>
            <person name="Zhang J."/>
            <person name="Kudrna D."/>
            <person name="Lee S."/>
            <person name="Talag J."/>
            <person name="Rajasekar S."/>
            <person name="Welchert J."/>
            <person name="Hsing Y.-I."/>
            <person name="Wing R.A."/>
        </authorList>
    </citation>
    <scope>NUCLEOTIDE SEQUENCE [LARGE SCALE GENOMIC DNA]</scope>
    <source>
        <strain evidence="1">SL10</strain>
    </source>
</reference>
<keyword evidence="2" id="KW-1185">Reference proteome</keyword>
<reference evidence="1" key="1">
    <citation type="submission" date="2015-04" db="UniProtKB">
        <authorList>
            <consortium name="EnsemblPlants"/>
        </authorList>
    </citation>
    <scope>IDENTIFICATION</scope>
    <source>
        <strain evidence="1">SL10</strain>
    </source>
</reference>
<dbReference type="Gramene" id="ONIVA09G08350.1">
    <property type="protein sequence ID" value="ONIVA09G08350.1"/>
    <property type="gene ID" value="ONIVA09G08350"/>
</dbReference>
<dbReference type="Proteomes" id="UP000006591">
    <property type="component" value="Chromosome 9"/>
</dbReference>
<accession>A0A0E0IIZ8</accession>
<evidence type="ECO:0000313" key="1">
    <source>
        <dbReference type="EnsemblPlants" id="ONIVA09G08350.1"/>
    </source>
</evidence>
<dbReference type="EnsemblPlants" id="ONIVA09G08350.1">
    <property type="protein sequence ID" value="ONIVA09G08350.1"/>
    <property type="gene ID" value="ONIVA09G08350"/>
</dbReference>
<organism evidence="1">
    <name type="scientific">Oryza nivara</name>
    <name type="common">Indian wild rice</name>
    <name type="synonym">Oryza sativa f. spontanea</name>
    <dbReference type="NCBI Taxonomy" id="4536"/>
    <lineage>
        <taxon>Eukaryota</taxon>
        <taxon>Viridiplantae</taxon>
        <taxon>Streptophyta</taxon>
        <taxon>Embryophyta</taxon>
        <taxon>Tracheophyta</taxon>
        <taxon>Spermatophyta</taxon>
        <taxon>Magnoliopsida</taxon>
        <taxon>Liliopsida</taxon>
        <taxon>Poales</taxon>
        <taxon>Poaceae</taxon>
        <taxon>BOP clade</taxon>
        <taxon>Oryzoideae</taxon>
        <taxon>Oryzeae</taxon>
        <taxon>Oryzinae</taxon>
        <taxon>Oryza</taxon>
    </lineage>
</organism>
<protein>
    <submittedName>
        <fullName evidence="1">Uncharacterized protein</fullName>
    </submittedName>
</protein>